<dbReference type="KEGG" id="ehl:EHLA_0404"/>
<dbReference type="EMBL" id="LT907978">
    <property type="protein sequence ID" value="SOB71169.1"/>
    <property type="molecule type" value="Genomic_DNA"/>
</dbReference>
<keyword evidence="6" id="KW-1185">Reference proteome</keyword>
<comment type="similarity">
    <text evidence="1">Belongs to the MobA/MobL family.</text>
</comment>
<feature type="domain" description="MobA/MobL protein" evidence="4">
    <location>
        <begin position="17"/>
        <end position="286"/>
    </location>
</feature>
<evidence type="ECO:0000259" key="4">
    <source>
        <dbReference type="Pfam" id="PF03389"/>
    </source>
</evidence>
<dbReference type="NCBIfam" id="NF041496">
    <property type="entry name" value="MobQ"/>
    <property type="match status" value="1"/>
</dbReference>
<protein>
    <submittedName>
        <fullName evidence="5">MobA/MobL protein</fullName>
    </submittedName>
</protein>
<organism evidence="5 6">
    <name type="scientific">Anaerobutyricum hallii</name>
    <dbReference type="NCBI Taxonomy" id="39488"/>
    <lineage>
        <taxon>Bacteria</taxon>
        <taxon>Bacillati</taxon>
        <taxon>Bacillota</taxon>
        <taxon>Clostridia</taxon>
        <taxon>Lachnospirales</taxon>
        <taxon>Lachnospiraceae</taxon>
        <taxon>Anaerobutyricum</taxon>
    </lineage>
</organism>
<dbReference type="RefSeq" id="WP_096239128.1">
    <property type="nucleotide sequence ID" value="NZ_LT907978.1"/>
</dbReference>
<dbReference type="Pfam" id="PF03389">
    <property type="entry name" value="MobA_MobL"/>
    <property type="match status" value="1"/>
</dbReference>
<evidence type="ECO:0000313" key="5">
    <source>
        <dbReference type="EMBL" id="SOB71169.1"/>
    </source>
</evidence>
<dbReference type="InterPro" id="IPR005053">
    <property type="entry name" value="MobA_MobL"/>
</dbReference>
<sequence length="569" mass="66785">MAIYHMEAKVVSRGSGRSAVAASAYMSCSRMYNDYDGIQHDYTRKHGLVYQEVMLPPMAPPDWKNREQLWNAVEAAEKTKDSRLAREFVVALPIELDNDSNISLLRDFIQKNFVDLGMCADFAIHDTDGHNPHAHILLTVRPLNENGTWQYKTEKEYLCIKDGKEKGFTAAEFKEAQKKGWEKQYRYQAGKKKIYLTPSAALEKGYERVDKHPKSTRYGRQNPISERWNSEEQICLWRENWAEAVNKMLAKNQIHASIDHRSFADQGITEQPTIHEGYIAQNMEKKGMISDRCEINRQIRADNKMLRELKAQVAKLAQAVERSIPVIAETMEAIRNHMIFTQYHLLHNEMQKEVIHDWMEHFHPILDKYNTVKKKLKAKITEKKELNLQKDKTSILNPIQHIRLNQQLTTVTEEIEELKSRKEQLIFQAECSTDKDMTNLSKKYDQMNKNLEILDSQDTTLKAKLKKDAATFREESFLPEPEQYTELLDTRIQIRPDFQNKLIDQLKTTFGKYYDYHLRDIAAEEVDYLNVEDPDVFSHRAWELEYQRKQEMLKKQPVRAKKKSHDMDL</sequence>
<gene>
    <name evidence="5" type="ORF">EHLA_0404</name>
</gene>
<reference evidence="6" key="1">
    <citation type="submission" date="2017-09" db="EMBL/GenBank/DDBJ databases">
        <authorList>
            <person name="Shetty A S."/>
        </authorList>
    </citation>
    <scope>NUCLEOTIDE SEQUENCE [LARGE SCALE GENOMIC DNA]</scope>
</reference>
<feature type="coiled-coil region" evidence="3">
    <location>
        <begin position="366"/>
        <end position="457"/>
    </location>
</feature>
<dbReference type="AlphaFoldDB" id="A0A285PNJ2"/>
<accession>A0A285PNJ2</accession>
<dbReference type="Proteomes" id="UP000217549">
    <property type="component" value="Chromosome I"/>
</dbReference>
<evidence type="ECO:0000256" key="1">
    <source>
        <dbReference type="ARBA" id="ARBA00010873"/>
    </source>
</evidence>
<keyword evidence="2" id="KW-0184">Conjugation</keyword>
<keyword evidence="3" id="KW-0175">Coiled coil</keyword>
<dbReference type="Gene3D" id="3.30.930.30">
    <property type="match status" value="1"/>
</dbReference>
<proteinExistence type="inferred from homology"/>
<evidence type="ECO:0000313" key="6">
    <source>
        <dbReference type="Proteomes" id="UP000217549"/>
    </source>
</evidence>
<evidence type="ECO:0000256" key="2">
    <source>
        <dbReference type="ARBA" id="ARBA00022971"/>
    </source>
</evidence>
<evidence type="ECO:0000256" key="3">
    <source>
        <dbReference type="SAM" id="Coils"/>
    </source>
</evidence>
<name>A0A285PNJ2_9FIRM</name>